<feature type="compositionally biased region" description="Low complexity" evidence="1">
    <location>
        <begin position="173"/>
        <end position="182"/>
    </location>
</feature>
<feature type="region of interest" description="Disordered" evidence="1">
    <location>
        <begin position="1"/>
        <end position="307"/>
    </location>
</feature>
<feature type="non-terminal residue" evidence="2">
    <location>
        <position position="1"/>
    </location>
</feature>
<proteinExistence type="predicted"/>
<feature type="compositionally biased region" description="Basic and acidic residues" evidence="1">
    <location>
        <begin position="206"/>
        <end position="218"/>
    </location>
</feature>
<dbReference type="AlphaFoldDB" id="A0A6J4Q5R1"/>
<name>A0A6J4Q5R1_9BURK</name>
<evidence type="ECO:0000313" key="2">
    <source>
        <dbReference type="EMBL" id="CAA9431286.1"/>
    </source>
</evidence>
<feature type="compositionally biased region" description="Basic residues" evidence="1">
    <location>
        <begin position="18"/>
        <end position="29"/>
    </location>
</feature>
<reference evidence="2" key="1">
    <citation type="submission" date="2020-02" db="EMBL/GenBank/DDBJ databases">
        <authorList>
            <person name="Meier V. D."/>
        </authorList>
    </citation>
    <scope>NUCLEOTIDE SEQUENCE</scope>
    <source>
        <strain evidence="2">AVDCRST_MAG51</strain>
    </source>
</reference>
<feature type="compositionally biased region" description="Low complexity" evidence="1">
    <location>
        <begin position="30"/>
        <end position="52"/>
    </location>
</feature>
<evidence type="ECO:0000256" key="1">
    <source>
        <dbReference type="SAM" id="MobiDB-lite"/>
    </source>
</evidence>
<organism evidence="2">
    <name type="scientific">uncultured Ramlibacter sp</name>
    <dbReference type="NCBI Taxonomy" id="260755"/>
    <lineage>
        <taxon>Bacteria</taxon>
        <taxon>Pseudomonadati</taxon>
        <taxon>Pseudomonadota</taxon>
        <taxon>Betaproteobacteria</taxon>
        <taxon>Burkholderiales</taxon>
        <taxon>Comamonadaceae</taxon>
        <taxon>Ramlibacter</taxon>
        <taxon>environmental samples</taxon>
    </lineage>
</organism>
<dbReference type="EMBL" id="CADCUX010000566">
    <property type="protein sequence ID" value="CAA9431286.1"/>
    <property type="molecule type" value="Genomic_DNA"/>
</dbReference>
<accession>A0A6J4Q5R1</accession>
<feature type="non-terminal residue" evidence="2">
    <location>
        <position position="307"/>
    </location>
</feature>
<feature type="compositionally biased region" description="Basic and acidic residues" evidence="1">
    <location>
        <begin position="55"/>
        <end position="75"/>
    </location>
</feature>
<gene>
    <name evidence="2" type="ORF">AVDCRST_MAG51-2634</name>
</gene>
<sequence length="307" mass="32572">GDQETQGTRTRPGSAARPHCHGRRRRGCARRQPGPARLAAAGRHGAGHVPAANADGRRRAVRTGREHQGAGDHAADPGAPGRRRRERRQVRDHRGRAPLPRRQAGGPGQRAGAGARRAERIGRGDVADREHPARRPEPARGGAGPEPAGARFRPHARTGGPGRRPLAQRRDQPAAPAEPGRPGADHADGGRPRHGPCPCAAGPGARRADHGRQPDRGQEAVGARGRVAGQAHRRRVQPGLGQAEEGKVARPEAGGGGAVGPAHRRGRRAGEEARQTQRPGRGNGRSRDPVRLARRTERIDRAPARRV</sequence>
<feature type="compositionally biased region" description="Polar residues" evidence="1">
    <location>
        <begin position="1"/>
        <end position="11"/>
    </location>
</feature>
<protein>
    <submittedName>
        <fullName evidence="2">Chromosome (Plasmid) partitioning protein ParB</fullName>
    </submittedName>
</protein>
<feature type="compositionally biased region" description="Basic residues" evidence="1">
    <location>
        <begin position="81"/>
        <end position="96"/>
    </location>
</feature>
<feature type="compositionally biased region" description="Basic and acidic residues" evidence="1">
    <location>
        <begin position="285"/>
        <end position="307"/>
    </location>
</feature>
<feature type="compositionally biased region" description="Basic and acidic residues" evidence="1">
    <location>
        <begin position="116"/>
        <end position="138"/>
    </location>
</feature>
<feature type="compositionally biased region" description="Low complexity" evidence="1">
    <location>
        <begin position="219"/>
        <end position="230"/>
    </location>
</feature>